<name>A0A2P6V014_9CHLO</name>
<comment type="caution">
    <text evidence="4">The sequence shown here is derived from an EMBL/GenBank/DDBJ whole genome shotgun (WGS) entry which is preliminary data.</text>
</comment>
<dbReference type="AlphaFoldDB" id="A0A2P6V014"/>
<dbReference type="InterPro" id="IPR016159">
    <property type="entry name" value="Cullin_repeat-like_dom_sf"/>
</dbReference>
<dbReference type="GO" id="GO:0000145">
    <property type="term" value="C:exocyst"/>
    <property type="evidence" value="ECO:0007669"/>
    <property type="project" value="InterPro"/>
</dbReference>
<dbReference type="GO" id="GO:0006893">
    <property type="term" value="P:Golgi to plasma membrane transport"/>
    <property type="evidence" value="ECO:0007669"/>
    <property type="project" value="TreeGrafter"/>
</dbReference>
<evidence type="ECO:0000256" key="3">
    <source>
        <dbReference type="ARBA" id="ARBA00022483"/>
    </source>
</evidence>
<gene>
    <name evidence="4" type="ORF">C2E20_8905</name>
</gene>
<accession>A0A2P6V014</accession>
<evidence type="ECO:0000256" key="2">
    <source>
        <dbReference type="ARBA" id="ARBA00022448"/>
    </source>
</evidence>
<organism evidence="4 5">
    <name type="scientific">Micractinium conductrix</name>
    <dbReference type="NCBI Taxonomy" id="554055"/>
    <lineage>
        <taxon>Eukaryota</taxon>
        <taxon>Viridiplantae</taxon>
        <taxon>Chlorophyta</taxon>
        <taxon>core chlorophytes</taxon>
        <taxon>Trebouxiophyceae</taxon>
        <taxon>Chlorellales</taxon>
        <taxon>Chlorellaceae</taxon>
        <taxon>Chlorella clade</taxon>
        <taxon>Micractinium</taxon>
    </lineage>
</organism>
<dbReference type="InterPro" id="IPR033961">
    <property type="entry name" value="Exo84"/>
</dbReference>
<protein>
    <submittedName>
        <fullName evidence="4">Exocyst complex component EXO84B-like</fullName>
    </submittedName>
</protein>
<dbReference type="Proteomes" id="UP000239649">
    <property type="component" value="Unassembled WGS sequence"/>
</dbReference>
<reference evidence="4 5" key="1">
    <citation type="journal article" date="2018" name="Plant J.">
        <title>Genome sequences of Chlorella sorokiniana UTEX 1602 and Micractinium conductrix SAG 241.80: implications to maltose excretion by a green alga.</title>
        <authorList>
            <person name="Arriola M.B."/>
            <person name="Velmurugan N."/>
            <person name="Zhang Y."/>
            <person name="Plunkett M.H."/>
            <person name="Hondzo H."/>
            <person name="Barney B.M."/>
        </authorList>
    </citation>
    <scope>NUCLEOTIDE SEQUENCE [LARGE SCALE GENOMIC DNA]</scope>
    <source>
        <strain evidence="4 5">SAG 241.80</strain>
    </source>
</reference>
<dbReference type="PANTHER" id="PTHR21426:SF12">
    <property type="entry name" value="EXOCYST COMPLEX COMPONENT 8"/>
    <property type="match status" value="1"/>
</dbReference>
<sequence>MSLAARLRQFEEGRFDLEADLGSLTEKGVETLRGELGALDAEVGTQLRSAVGTHYADFVKATPGILRLEGEVQQLRNLLHTMGDVVEGLKEVSAAVSAQSATAASQAAAAQSRGLSSGGAGGRAAADVEAAWRAGGDGAKWLECLDDADVAVAERRLSDALALLRRLERLLSRFVAAADAGDPAQQARLDSLSGEVERRREALIAISEQQVLQPTAASPDICAGADLLGRLAGQPHALVTVLEAHAAKLKRHQAALLRPAASGGGDADGSDYAAALGQKLALALAAAADDLHCVFGSGAAPVGGSDGGGTGAELDAAFLVWALHQTERTCHLLRKHALLPFAAPAGLHAFCRCAFAFAAHAAALEGTHGLQLMPTVHRELWPVLEQVLARRVRKLGDALRKAAVAEVEAIAGGAVPPPADPSSWECLETTFPSANYFLDELEGMAAEGRRLASPRLLGALRKAVCDLFQLYTASLAAAINRGLKAHGMQPEAKERLAAAAEGAMELSTLLLERMLPEALAPLSEVGGQVCSSAVLGQHLERMGAALGFTALPASPPFEGGSSSAGQLQAASLAAAATSAALEAEAYAGAETALEESSEHRYRSTSEE</sequence>
<comment type="similarity">
    <text evidence="1">Belongs to the EXO84 family.</text>
</comment>
<evidence type="ECO:0000313" key="4">
    <source>
        <dbReference type="EMBL" id="PSC67429.1"/>
    </source>
</evidence>
<dbReference type="EMBL" id="LHPF02000059">
    <property type="protein sequence ID" value="PSC67429.1"/>
    <property type="molecule type" value="Genomic_DNA"/>
</dbReference>
<proteinExistence type="inferred from homology"/>
<dbReference type="GO" id="GO:0008104">
    <property type="term" value="P:intracellular protein localization"/>
    <property type="evidence" value="ECO:0007669"/>
    <property type="project" value="TreeGrafter"/>
</dbReference>
<dbReference type="Pfam" id="PF08700">
    <property type="entry name" value="VPS51_Exo84_N"/>
    <property type="match status" value="1"/>
</dbReference>
<keyword evidence="3" id="KW-0268">Exocytosis</keyword>
<evidence type="ECO:0000313" key="5">
    <source>
        <dbReference type="Proteomes" id="UP000239649"/>
    </source>
</evidence>
<keyword evidence="5" id="KW-1185">Reference proteome</keyword>
<dbReference type="SUPFAM" id="SSF74788">
    <property type="entry name" value="Cullin repeat-like"/>
    <property type="match status" value="1"/>
</dbReference>
<dbReference type="OrthoDB" id="510775at2759"/>
<dbReference type="GO" id="GO:0006887">
    <property type="term" value="P:exocytosis"/>
    <property type="evidence" value="ECO:0007669"/>
    <property type="project" value="UniProtKB-KW"/>
</dbReference>
<evidence type="ECO:0000256" key="1">
    <source>
        <dbReference type="ARBA" id="ARBA00007210"/>
    </source>
</evidence>
<dbReference type="PANTHER" id="PTHR21426">
    <property type="entry name" value="EXOCYST COMPLEX COMPONENT 8"/>
    <property type="match status" value="1"/>
</dbReference>
<keyword evidence="2" id="KW-0813">Transport</keyword>
<dbReference type="STRING" id="554055.A0A2P6V014"/>